<dbReference type="GO" id="GO:0007264">
    <property type="term" value="P:small GTPase-mediated signal transduction"/>
    <property type="evidence" value="ECO:0007669"/>
    <property type="project" value="UniProtKB-UniRule"/>
</dbReference>
<gene>
    <name evidence="3" type="primary">MRS6</name>
    <name evidence="3" type="ORF">H2200_003877</name>
</gene>
<dbReference type="PANTHER" id="PTHR11787:SF4">
    <property type="entry name" value="CHM, RAB ESCORT PROTEIN 1"/>
    <property type="match status" value="1"/>
</dbReference>
<dbReference type="AlphaFoldDB" id="A0AA38XF18"/>
<dbReference type="InterPro" id="IPR017230">
    <property type="entry name" value="Mrs6"/>
</dbReference>
<dbReference type="InterPro" id="IPR036188">
    <property type="entry name" value="FAD/NAD-bd_sf"/>
</dbReference>
<dbReference type="Pfam" id="PF00996">
    <property type="entry name" value="GDI"/>
    <property type="match status" value="1"/>
</dbReference>
<dbReference type="GO" id="GO:0005634">
    <property type="term" value="C:nucleus"/>
    <property type="evidence" value="ECO:0007669"/>
    <property type="project" value="TreeGrafter"/>
</dbReference>
<comment type="caution">
    <text evidence="3">The sequence shown here is derived from an EMBL/GenBank/DDBJ whole genome shotgun (WGS) entry which is preliminary data.</text>
</comment>
<dbReference type="Proteomes" id="UP001172673">
    <property type="component" value="Unassembled WGS sequence"/>
</dbReference>
<protein>
    <recommendedName>
        <fullName evidence="2">Rab proteins geranylgeranyltransferase</fullName>
    </recommendedName>
</protein>
<dbReference type="GO" id="GO:0016192">
    <property type="term" value="P:vesicle-mediated transport"/>
    <property type="evidence" value="ECO:0007669"/>
    <property type="project" value="TreeGrafter"/>
</dbReference>
<dbReference type="InterPro" id="IPR018203">
    <property type="entry name" value="GDP_dissociation_inhibitor"/>
</dbReference>
<evidence type="ECO:0000256" key="1">
    <source>
        <dbReference type="ARBA" id="ARBA00005593"/>
    </source>
</evidence>
<reference evidence="3" key="1">
    <citation type="submission" date="2022-10" db="EMBL/GenBank/DDBJ databases">
        <title>Culturing micro-colonial fungi from biological soil crusts in the Mojave desert and describing Neophaeococcomyces mojavensis, and introducing the new genera and species Taxawa tesnikishii.</title>
        <authorList>
            <person name="Kurbessoian T."/>
            <person name="Stajich J.E."/>
        </authorList>
    </citation>
    <scope>NUCLEOTIDE SEQUENCE</scope>
    <source>
        <strain evidence="3">TK_41</strain>
    </source>
</reference>
<evidence type="ECO:0000313" key="4">
    <source>
        <dbReference type="Proteomes" id="UP001172673"/>
    </source>
</evidence>
<dbReference type="Gene3D" id="3.50.50.60">
    <property type="entry name" value="FAD/NAD(P)-binding domain"/>
    <property type="match status" value="1"/>
</dbReference>
<dbReference type="PRINTS" id="PR00891">
    <property type="entry name" value="RABGDIREP"/>
</dbReference>
<dbReference type="PIRSF" id="PIRSF037514">
    <property type="entry name" value="Rab_ger_ger_transf_A_fun"/>
    <property type="match status" value="1"/>
</dbReference>
<evidence type="ECO:0000256" key="2">
    <source>
        <dbReference type="PIRNR" id="PIRNR037514"/>
    </source>
</evidence>
<organism evidence="3 4">
    <name type="scientific">Cladophialophora chaetospira</name>
    <dbReference type="NCBI Taxonomy" id="386627"/>
    <lineage>
        <taxon>Eukaryota</taxon>
        <taxon>Fungi</taxon>
        <taxon>Dikarya</taxon>
        <taxon>Ascomycota</taxon>
        <taxon>Pezizomycotina</taxon>
        <taxon>Eurotiomycetes</taxon>
        <taxon>Chaetothyriomycetidae</taxon>
        <taxon>Chaetothyriales</taxon>
        <taxon>Herpotrichiellaceae</taxon>
        <taxon>Cladophialophora</taxon>
    </lineage>
</organism>
<proteinExistence type="inferred from homology"/>
<dbReference type="Gene3D" id="1.10.405.10">
    <property type="entry name" value="Guanine Nucleotide Dissociation Inhibitor, domain 1"/>
    <property type="match status" value="1"/>
</dbReference>
<dbReference type="GO" id="GO:0005092">
    <property type="term" value="F:GDP-dissociation inhibitor activity"/>
    <property type="evidence" value="ECO:0007669"/>
    <property type="project" value="UniProtKB-UniRule"/>
</dbReference>
<comment type="similarity">
    <text evidence="1 2">Belongs to the Rab GDI family.</text>
</comment>
<evidence type="ECO:0000313" key="3">
    <source>
        <dbReference type="EMBL" id="KAJ9612280.1"/>
    </source>
</evidence>
<sequence length="500" mass="54323">MDTLSDEVWDVLIAGTSLPESLLALSLSRSGKKVLHVDRHRYYGGEDAALSLQDAEDWAQELQQSPSQVFRHASIVKPPDLTGALATSRSYTLSLNPQIIYAKSEFLPTLVSSRIHTQLEFLAVGSWWVLRNETLHKIPSTREDVFNDESLSMKDKRGLMKFLRYVLQEDEDTAASSADDDATMSLKEAVTTKFKIPESLQAPLLALALSPVAADSIPFDKALARIRRHMRSMGYFGPGFGAVIPKYGGNSEISQVACRAQAVGGGVYLLGQGLKSRPELRSDGDTTWVESTLSDGTQIRSHHLAIAPDDIPSAESSEDLKSSSNTWRSINVVANPLSSLFPPTSDGGPNPAVAIVLVEDSATGPTNNPVYLQIHSEDTGECPAGQCIIYASVTSEDQGSKGRLQDASSAFLQALDIAGSVLWSMSFRISGPSANNMHLPPSEEALSSKLLRFESRPHDITLDDSVLDRVKDAWEAILGAGVAADSTFMRFEERESELED</sequence>
<dbReference type="PANTHER" id="PTHR11787">
    <property type="entry name" value="RAB GDP-DISSOCIATION INHIBITOR"/>
    <property type="match status" value="1"/>
</dbReference>
<dbReference type="EMBL" id="JAPDRK010000005">
    <property type="protein sequence ID" value="KAJ9612280.1"/>
    <property type="molecule type" value="Genomic_DNA"/>
</dbReference>
<dbReference type="Gene3D" id="3.30.519.10">
    <property type="entry name" value="Guanine Nucleotide Dissociation Inhibitor, domain 2"/>
    <property type="match status" value="1"/>
</dbReference>
<keyword evidence="4" id="KW-1185">Reference proteome</keyword>
<dbReference type="GO" id="GO:0005968">
    <property type="term" value="C:Rab-protein geranylgeranyltransferase complex"/>
    <property type="evidence" value="ECO:0007669"/>
    <property type="project" value="TreeGrafter"/>
</dbReference>
<accession>A0AA38XF18</accession>
<dbReference type="SUPFAM" id="SSF51905">
    <property type="entry name" value="FAD/NAD(P)-binding domain"/>
    <property type="match status" value="1"/>
</dbReference>
<dbReference type="GO" id="GO:0005829">
    <property type="term" value="C:cytosol"/>
    <property type="evidence" value="ECO:0007669"/>
    <property type="project" value="TreeGrafter"/>
</dbReference>
<name>A0AA38XF18_9EURO</name>